<reference evidence="2" key="1">
    <citation type="journal article" date="2022" name="Mol. Ecol. Resour.">
        <title>The genomes of chicory, endive, great burdock and yacon provide insights into Asteraceae palaeo-polyploidization history and plant inulin production.</title>
        <authorList>
            <person name="Fan W."/>
            <person name="Wang S."/>
            <person name="Wang H."/>
            <person name="Wang A."/>
            <person name="Jiang F."/>
            <person name="Liu H."/>
            <person name="Zhao H."/>
            <person name="Xu D."/>
            <person name="Zhang Y."/>
        </authorList>
    </citation>
    <scope>NUCLEOTIDE SEQUENCE [LARGE SCALE GENOMIC DNA]</scope>
    <source>
        <strain evidence="2">cv. Yunnan</strain>
    </source>
</reference>
<dbReference type="EMBL" id="CM042031">
    <property type="protein sequence ID" value="KAI3784878.1"/>
    <property type="molecule type" value="Genomic_DNA"/>
</dbReference>
<evidence type="ECO:0000313" key="1">
    <source>
        <dbReference type="EMBL" id="KAI3784878.1"/>
    </source>
</evidence>
<reference evidence="1 2" key="2">
    <citation type="journal article" date="2022" name="Mol. Ecol. Resour.">
        <title>The genomes of chicory, endive, great burdock and yacon provide insights into Asteraceae paleo-polyploidization history and plant inulin production.</title>
        <authorList>
            <person name="Fan W."/>
            <person name="Wang S."/>
            <person name="Wang H."/>
            <person name="Wang A."/>
            <person name="Jiang F."/>
            <person name="Liu H."/>
            <person name="Zhao H."/>
            <person name="Xu D."/>
            <person name="Zhang Y."/>
        </authorList>
    </citation>
    <scope>NUCLEOTIDE SEQUENCE [LARGE SCALE GENOMIC DNA]</scope>
    <source>
        <strain evidence="2">cv. Yunnan</strain>
        <tissue evidence="1">Leaves</tissue>
    </source>
</reference>
<accession>A0ACB9GP84</accession>
<organism evidence="1 2">
    <name type="scientific">Smallanthus sonchifolius</name>
    <dbReference type="NCBI Taxonomy" id="185202"/>
    <lineage>
        <taxon>Eukaryota</taxon>
        <taxon>Viridiplantae</taxon>
        <taxon>Streptophyta</taxon>
        <taxon>Embryophyta</taxon>
        <taxon>Tracheophyta</taxon>
        <taxon>Spermatophyta</taxon>
        <taxon>Magnoliopsida</taxon>
        <taxon>eudicotyledons</taxon>
        <taxon>Gunneridae</taxon>
        <taxon>Pentapetalae</taxon>
        <taxon>asterids</taxon>
        <taxon>campanulids</taxon>
        <taxon>Asterales</taxon>
        <taxon>Asteraceae</taxon>
        <taxon>Asteroideae</taxon>
        <taxon>Heliantheae alliance</taxon>
        <taxon>Millerieae</taxon>
        <taxon>Smallanthus</taxon>
    </lineage>
</organism>
<comment type="caution">
    <text evidence="1">The sequence shown here is derived from an EMBL/GenBank/DDBJ whole genome shotgun (WGS) entry which is preliminary data.</text>
</comment>
<proteinExistence type="predicted"/>
<keyword evidence="2" id="KW-1185">Reference proteome</keyword>
<gene>
    <name evidence="1" type="ORF">L1987_43986</name>
</gene>
<evidence type="ECO:0000313" key="2">
    <source>
        <dbReference type="Proteomes" id="UP001056120"/>
    </source>
</evidence>
<name>A0ACB9GP84_9ASTR</name>
<protein>
    <submittedName>
        <fullName evidence="1">Uncharacterized protein</fullName>
    </submittedName>
</protein>
<sequence length="274" mass="30254">MTNTTRPTSFATHDFFFRKCSFRYSRVLVPVDISVDLQACSSEFPVESGLPCELRNSAPERPSSAESAAVLPKWDGQGAVANEAQTIADNSRTDRFHTPMGRTNGTSELTAAVAFAFCATLIIMLPQVSAKRFIVGGSMGWTTNVNYTLWAGNQTFYLGDWLFFVYDRNQNDVQEVNKTNYETCNAEHPIHNYTTGAGRDVVALNVSHDRYFISSKGSCYGGMKLHVHLTPLPPPPQAAPLKSHSSRFTVLRSQLVIPAVVTIAAIWDSLLLRV</sequence>
<dbReference type="Proteomes" id="UP001056120">
    <property type="component" value="Linkage Group LG14"/>
</dbReference>